<sequence length="710" mass="79616">MAVKTHKEGLGDRRLLDKIDKLRELGVSAQISLPQIVVAGDQSAGKSSVLESLTGFHFPRAVSLCTRHATEIICRREREENVAVSIVPHNPTPEKLEAVENFRREIKSLDEDTVKDIFSDAVNIMGINSGSAFSRDVLRVELSGPEEDHLTVIDIPGMFENPTEGLTTESDIKLVKVMVKEYIKKPRTIILAVAPCNGDIANQKILTYAAQFDPEGRRTLGVLTKPDLVPENATKASIIDLVQGKRKDLHLGYCVVRNRGADDTSSSLEARNAKEKEFFSSAPWNTLPIDRLGISALRIRIQTLLVDRTRAELPKVREEISSKLGEFRAELSQLGQSRASSEEQRKFLGKTVSHFTMLKYCGVDAYYSRDSVFDEKSQLRLVTRIREMNEAFSRVMHEKGHETDFQPILDFIRKPRKASPEAPDSPNSNSLYLTTLSFAITDQHDLDDILAEPFWCPEAKQTFVESLESVYKLSRGSELGTFSGEVLMSVFKAQAKKWQPMALAHVSNAILTVHDFIRTALKESCADQGVQAQLWDLIDPLLRKAYGRAISHVRFLLRVELGGKAMTYNPDFEDTVSKKRKKVAEDLKAIYDDDDDDRSTGEVITSFIDNIEDQKGTGQEIHHVLSSYYDIALGRFIDTVCHQAVDYFLLHDDDGPLNIISDELIYSMTEEQLDEIAGEDDHTRLTRQTLAAEIDRFSKALKVLKAGSAA</sequence>
<evidence type="ECO:0000313" key="1">
    <source>
        <dbReference type="EMBL" id="KAI9896088.1"/>
    </source>
</evidence>
<comment type="caution">
    <text evidence="1">The sequence shown here is derived from an EMBL/GenBank/DDBJ whole genome shotgun (WGS) entry which is preliminary data.</text>
</comment>
<keyword evidence="2" id="KW-1185">Reference proteome</keyword>
<organism evidence="1 2">
    <name type="scientific">Trichothecium roseum</name>
    <dbReference type="NCBI Taxonomy" id="47278"/>
    <lineage>
        <taxon>Eukaryota</taxon>
        <taxon>Fungi</taxon>
        <taxon>Dikarya</taxon>
        <taxon>Ascomycota</taxon>
        <taxon>Pezizomycotina</taxon>
        <taxon>Sordariomycetes</taxon>
        <taxon>Hypocreomycetidae</taxon>
        <taxon>Hypocreales</taxon>
        <taxon>Hypocreales incertae sedis</taxon>
        <taxon>Trichothecium</taxon>
    </lineage>
</organism>
<gene>
    <name evidence="1" type="ORF">N3K66_008988</name>
</gene>
<proteinExistence type="predicted"/>
<name>A0ACC0UPR7_9HYPO</name>
<evidence type="ECO:0000313" key="2">
    <source>
        <dbReference type="Proteomes" id="UP001163324"/>
    </source>
</evidence>
<protein>
    <submittedName>
        <fullName evidence="1">Uncharacterized protein</fullName>
    </submittedName>
</protein>
<accession>A0ACC0UPR7</accession>
<dbReference type="EMBL" id="CM047949">
    <property type="protein sequence ID" value="KAI9896088.1"/>
    <property type="molecule type" value="Genomic_DNA"/>
</dbReference>
<reference evidence="1" key="1">
    <citation type="submission" date="2022-10" db="EMBL/GenBank/DDBJ databases">
        <title>Complete Genome of Trichothecium roseum strain YXFP-22015, a Plant Pathogen Isolated from Citrus.</title>
        <authorList>
            <person name="Wang Y."/>
            <person name="Zhu L."/>
        </authorList>
    </citation>
    <scope>NUCLEOTIDE SEQUENCE</scope>
    <source>
        <strain evidence="1">YXFP-22015</strain>
    </source>
</reference>
<dbReference type="Proteomes" id="UP001163324">
    <property type="component" value="Chromosome 10"/>
</dbReference>